<dbReference type="AlphaFoldDB" id="A0A1X0P3W2"/>
<dbReference type="EMBL" id="NBCO01000005">
    <property type="protein sequence ID" value="ORC91617.1"/>
    <property type="molecule type" value="Genomic_DNA"/>
</dbReference>
<protein>
    <submittedName>
        <fullName evidence="1">Uncharacterized protein</fullName>
    </submittedName>
</protein>
<evidence type="ECO:0000313" key="2">
    <source>
        <dbReference type="Proteomes" id="UP000192257"/>
    </source>
</evidence>
<dbReference type="VEuPathDB" id="TriTrypDB:TM35_000052130"/>
<dbReference type="GeneID" id="39982648"/>
<proteinExistence type="predicted"/>
<dbReference type="Proteomes" id="UP000192257">
    <property type="component" value="Unassembled WGS sequence"/>
</dbReference>
<keyword evidence="2" id="KW-1185">Reference proteome</keyword>
<gene>
    <name evidence="1" type="ORF">TM35_000052130</name>
</gene>
<reference evidence="1 2" key="1">
    <citation type="submission" date="2017-03" db="EMBL/GenBank/DDBJ databases">
        <title>An alternative strategy for trypanosome survival in the mammalian bloodstream revealed through genome and transcriptome analysis of the ubiquitous bovine parasite Trypanosoma (Megatrypanum) theileri.</title>
        <authorList>
            <person name="Kelly S."/>
            <person name="Ivens A."/>
            <person name="Mott A."/>
            <person name="O'Neill E."/>
            <person name="Emms D."/>
            <person name="Macleod O."/>
            <person name="Voorheis P."/>
            <person name="Matthews J."/>
            <person name="Matthews K."/>
            <person name="Carrington M."/>
        </authorList>
    </citation>
    <scope>NUCLEOTIDE SEQUENCE [LARGE SCALE GENOMIC DNA]</scope>
    <source>
        <strain evidence="1">Edinburgh</strain>
    </source>
</reference>
<dbReference type="OrthoDB" id="268604at2759"/>
<name>A0A1X0P3W2_9TRYP</name>
<sequence>MDVTDQVFFEKDVLRSGQGNVPHVVMCKAVPVSLRGTDSQYTCTEMLHWDEYREEFGVQDGTAKMMDAFSLKTELPFKGYTFKSQKCDITAYSVALNPAFSDSFTQTFCGEMQHWDDYREMNNIRDGTPSMKELFYPKVFCGCDLFILDSKRKLTVAKSMCIATIRKNFGKDVQPLYTEMLHWDDYQVTSGTVPTPKMEDLFGKQ</sequence>
<comment type="caution">
    <text evidence="1">The sequence shown here is derived from an EMBL/GenBank/DDBJ whole genome shotgun (WGS) entry which is preliminary data.</text>
</comment>
<accession>A0A1X0P3W2</accession>
<organism evidence="1 2">
    <name type="scientific">Trypanosoma theileri</name>
    <dbReference type="NCBI Taxonomy" id="67003"/>
    <lineage>
        <taxon>Eukaryota</taxon>
        <taxon>Discoba</taxon>
        <taxon>Euglenozoa</taxon>
        <taxon>Kinetoplastea</taxon>
        <taxon>Metakinetoplastina</taxon>
        <taxon>Trypanosomatida</taxon>
        <taxon>Trypanosomatidae</taxon>
        <taxon>Trypanosoma</taxon>
    </lineage>
</organism>
<evidence type="ECO:0000313" key="1">
    <source>
        <dbReference type="EMBL" id="ORC91617.1"/>
    </source>
</evidence>
<dbReference type="RefSeq" id="XP_028885683.1">
    <property type="nucleotide sequence ID" value="XM_029022868.1"/>
</dbReference>